<dbReference type="SFLD" id="SFLDS00029">
    <property type="entry name" value="Radical_SAM"/>
    <property type="match status" value="1"/>
</dbReference>
<accession>A0A9E2F2L3</accession>
<evidence type="ECO:0000256" key="1">
    <source>
        <dbReference type="ARBA" id="ARBA00022723"/>
    </source>
</evidence>
<protein>
    <recommendedName>
        <fullName evidence="4">Radical SAM core domain-containing protein</fullName>
    </recommendedName>
</protein>
<keyword evidence="1" id="KW-0479">Metal-binding</keyword>
<evidence type="ECO:0000313" key="5">
    <source>
        <dbReference type="EMBL" id="MBT9145812.1"/>
    </source>
</evidence>
<evidence type="ECO:0000259" key="4">
    <source>
        <dbReference type="Pfam" id="PF04055"/>
    </source>
</evidence>
<feature type="domain" description="Radical SAM core" evidence="4">
    <location>
        <begin position="19"/>
        <end position="186"/>
    </location>
</feature>
<dbReference type="Proteomes" id="UP000811545">
    <property type="component" value="Unassembled WGS sequence"/>
</dbReference>
<dbReference type="PANTHER" id="PTHR43432:SF3">
    <property type="entry name" value="SLR0285 PROTEIN"/>
    <property type="match status" value="1"/>
</dbReference>
<comment type="caution">
    <text evidence="5">The sequence shown here is derived from an EMBL/GenBank/DDBJ whole genome shotgun (WGS) entry which is preliminary data.</text>
</comment>
<dbReference type="Pfam" id="PF04055">
    <property type="entry name" value="Radical_SAM"/>
    <property type="match status" value="1"/>
</dbReference>
<reference evidence="5 6" key="1">
    <citation type="journal article" date="2021" name="bioRxiv">
        <title>Unique metabolic strategies in Hadean analogues reveal hints for primordial physiology.</title>
        <authorList>
            <person name="Nobu M.K."/>
            <person name="Nakai R."/>
            <person name="Tamazawa S."/>
            <person name="Mori H."/>
            <person name="Toyoda A."/>
            <person name="Ijiri A."/>
            <person name="Suzuki S."/>
            <person name="Kurokawa K."/>
            <person name="Kamagata Y."/>
            <person name="Tamaki H."/>
        </authorList>
    </citation>
    <scope>NUCLEOTIDE SEQUENCE [LARGE SCALE GENOMIC DNA]</scope>
    <source>
        <strain evidence="5">BS525</strain>
    </source>
</reference>
<dbReference type="SFLD" id="SFLDG01084">
    <property type="entry name" value="Uncharacterised_Radical_SAM_Su"/>
    <property type="match status" value="1"/>
</dbReference>
<sequence>MSIIYKTAGRAKEYCNLAVNLYRGCSHGCIYCWGPQVLKINRAEFVNEPKPRENILERLAKECMGFPNFPEKKESVLLSFTSDPYQLLNDSLSLTRKAIKMLKNAGYSIMLLSKAGKKAEQDFDLLDAGDSVGATLTFIDEGDSLKWEPAASLPAERFAMLKNAKNKGIGTWASLEPVIEPEQTLGIVELTHEFVDIYKVGTLNYHSGKNLINWREFALRIKEILNKYNCDYYIKNDLQKYLSTTAT</sequence>
<dbReference type="Gene3D" id="3.80.30.30">
    <property type="match status" value="1"/>
</dbReference>
<dbReference type="InterPro" id="IPR007197">
    <property type="entry name" value="rSAM"/>
</dbReference>
<dbReference type="GO" id="GO:0046872">
    <property type="term" value="F:metal ion binding"/>
    <property type="evidence" value="ECO:0007669"/>
    <property type="project" value="UniProtKB-KW"/>
</dbReference>
<gene>
    <name evidence="5" type="ORF">DDT42_01689</name>
</gene>
<evidence type="ECO:0000313" key="6">
    <source>
        <dbReference type="Proteomes" id="UP000811545"/>
    </source>
</evidence>
<dbReference type="PANTHER" id="PTHR43432">
    <property type="entry name" value="SLR0285 PROTEIN"/>
    <property type="match status" value="1"/>
</dbReference>
<name>A0A9E2F2L3_PSYF1</name>
<organism evidence="5 6">
    <name type="scientific">Psychracetigena formicireducens</name>
    <dbReference type="NCBI Taxonomy" id="2986056"/>
    <lineage>
        <taxon>Bacteria</taxon>
        <taxon>Bacillati</taxon>
        <taxon>Candidatus Lithacetigenota</taxon>
        <taxon>Candidatus Psychracetigena</taxon>
    </lineage>
</organism>
<dbReference type="InterPro" id="IPR040086">
    <property type="entry name" value="MJ0683-like"/>
</dbReference>
<keyword evidence="3" id="KW-0411">Iron-sulfur</keyword>
<dbReference type="EMBL" id="QLTW01000181">
    <property type="protein sequence ID" value="MBT9145812.1"/>
    <property type="molecule type" value="Genomic_DNA"/>
</dbReference>
<dbReference type="GO" id="GO:0003824">
    <property type="term" value="F:catalytic activity"/>
    <property type="evidence" value="ECO:0007669"/>
    <property type="project" value="InterPro"/>
</dbReference>
<dbReference type="AlphaFoldDB" id="A0A9E2F2L3"/>
<evidence type="ECO:0000256" key="3">
    <source>
        <dbReference type="ARBA" id="ARBA00023014"/>
    </source>
</evidence>
<dbReference type="CDD" id="cd01335">
    <property type="entry name" value="Radical_SAM"/>
    <property type="match status" value="1"/>
</dbReference>
<proteinExistence type="predicted"/>
<evidence type="ECO:0000256" key="2">
    <source>
        <dbReference type="ARBA" id="ARBA00023004"/>
    </source>
</evidence>
<dbReference type="GO" id="GO:0051536">
    <property type="term" value="F:iron-sulfur cluster binding"/>
    <property type="evidence" value="ECO:0007669"/>
    <property type="project" value="UniProtKB-KW"/>
</dbReference>
<keyword evidence="2" id="KW-0408">Iron</keyword>